<dbReference type="InterPro" id="IPR027417">
    <property type="entry name" value="P-loop_NTPase"/>
</dbReference>
<dbReference type="InterPro" id="IPR041664">
    <property type="entry name" value="AAA_16"/>
</dbReference>
<dbReference type="PANTHER" id="PTHR47691:SF3">
    <property type="entry name" value="HTH-TYPE TRANSCRIPTIONAL REGULATOR RV0890C-RELATED"/>
    <property type="match status" value="1"/>
</dbReference>
<dbReference type="SUPFAM" id="SSF52540">
    <property type="entry name" value="P-loop containing nucleoside triphosphate hydrolases"/>
    <property type="match status" value="1"/>
</dbReference>
<evidence type="ECO:0000313" key="2">
    <source>
        <dbReference type="EMBL" id="GAA5528541.1"/>
    </source>
</evidence>
<dbReference type="Proteomes" id="UP001428290">
    <property type="component" value="Unassembled WGS sequence"/>
</dbReference>
<gene>
    <name evidence="2" type="ORF">Hgul01_02342</name>
</gene>
<name>A0ABP9WZD2_9CHLR</name>
<dbReference type="PANTHER" id="PTHR47691">
    <property type="entry name" value="REGULATOR-RELATED"/>
    <property type="match status" value="1"/>
</dbReference>
<dbReference type="Pfam" id="PF13191">
    <property type="entry name" value="AAA_16"/>
    <property type="match status" value="1"/>
</dbReference>
<comment type="caution">
    <text evidence="2">The sequence shown here is derived from an EMBL/GenBank/DDBJ whole genome shotgun (WGS) entry which is preliminary data.</text>
</comment>
<dbReference type="EMBL" id="BAABRU010000007">
    <property type="protein sequence ID" value="GAA5528541.1"/>
    <property type="molecule type" value="Genomic_DNA"/>
</dbReference>
<protein>
    <recommendedName>
        <fullName evidence="1">Orc1-like AAA ATPase domain-containing protein</fullName>
    </recommendedName>
</protein>
<feature type="domain" description="Orc1-like AAA ATPase" evidence="1">
    <location>
        <begin position="43"/>
        <end position="197"/>
    </location>
</feature>
<sequence length="445" mass="49966">MHQPDPETLQRAYAQFAKLPLKRIPKRQQPAPESWLPLHPANTFIGREFYLRQLAQAMASRDATESTPAVVITGMGGMGKTSLALEFAHRYGHYFAGGVFWINADDTNSVRCIVLPSLDAIWRKIYHARDLKLAEWEQRLTEVQAFFNNPIPRLLIFDNCENEALLEMYRPSPSSGCRILVTSRNSTWSASNIHQLPLDVLEPRESCGLLQRLVPRLNLAEAAQLAEAVSYLPLALYLVGYALGKLEPTLAPIRYLERLQQALLDELELNAQDLAEIEYRSATNYQSIIAATVWINYDLLVKAKTGGDLLKLRRLLSLLACCAPNLPIPLSALGFATGFSQRMLNRLLRQLARAGFIQASDQPQIHGLIAVVIRSLEHEQLGVATAAMNHGLIKASKIACEEWAMQTLSELEPHLYHRYYHEGERPIYAGQLLNQLALIASRRGD</sequence>
<reference evidence="2 3" key="1">
    <citation type="submission" date="2024-02" db="EMBL/GenBank/DDBJ databases">
        <title>Herpetosiphon gulosus NBRC 112829.</title>
        <authorList>
            <person name="Ichikawa N."/>
            <person name="Katano-Makiyama Y."/>
            <person name="Hidaka K."/>
        </authorList>
    </citation>
    <scope>NUCLEOTIDE SEQUENCE [LARGE SCALE GENOMIC DNA]</scope>
    <source>
        <strain evidence="2 3">NBRC 112829</strain>
    </source>
</reference>
<evidence type="ECO:0000259" key="1">
    <source>
        <dbReference type="Pfam" id="PF13191"/>
    </source>
</evidence>
<dbReference type="PRINTS" id="PR00364">
    <property type="entry name" value="DISEASERSIST"/>
</dbReference>
<accession>A0ABP9WZD2</accession>
<evidence type="ECO:0000313" key="3">
    <source>
        <dbReference type="Proteomes" id="UP001428290"/>
    </source>
</evidence>
<dbReference type="RefSeq" id="WP_345722154.1">
    <property type="nucleotide sequence ID" value="NZ_BAABRU010000007.1"/>
</dbReference>
<proteinExistence type="predicted"/>
<organism evidence="2 3">
    <name type="scientific">Herpetosiphon gulosus</name>
    <dbReference type="NCBI Taxonomy" id="1973496"/>
    <lineage>
        <taxon>Bacteria</taxon>
        <taxon>Bacillati</taxon>
        <taxon>Chloroflexota</taxon>
        <taxon>Chloroflexia</taxon>
        <taxon>Herpetosiphonales</taxon>
        <taxon>Herpetosiphonaceae</taxon>
        <taxon>Herpetosiphon</taxon>
    </lineage>
</organism>
<keyword evidence="3" id="KW-1185">Reference proteome</keyword>
<dbReference type="Gene3D" id="3.40.50.300">
    <property type="entry name" value="P-loop containing nucleotide triphosphate hydrolases"/>
    <property type="match status" value="1"/>
</dbReference>